<dbReference type="Proteomes" id="UP000247773">
    <property type="component" value="Genome"/>
</dbReference>
<protein>
    <submittedName>
        <fullName evidence="1">Uncharacterized protein</fullName>
    </submittedName>
</protein>
<accession>A0A2U7N4Z4</accession>
<proteinExistence type="predicted"/>
<name>A0A2U7N4Z4_9CAUD</name>
<evidence type="ECO:0000313" key="1">
    <source>
        <dbReference type="EMBL" id="ASD51986.1"/>
    </source>
</evidence>
<dbReference type="SUPFAM" id="SSF48371">
    <property type="entry name" value="ARM repeat"/>
    <property type="match status" value="1"/>
</dbReference>
<dbReference type="Gene3D" id="1.25.10.10">
    <property type="entry name" value="Leucine-rich Repeat Variant"/>
    <property type="match status" value="1"/>
</dbReference>
<dbReference type="InterPro" id="IPR016024">
    <property type="entry name" value="ARM-type_fold"/>
</dbReference>
<gene>
    <name evidence="1" type="ORF">PspYZU05_34</name>
</gene>
<reference evidence="1 2" key="1">
    <citation type="submission" date="2017-04" db="EMBL/GenBank/DDBJ databases">
        <title>Isolation of lytic bacteriophages infecting Pseudomonas strains for biocontrol of fish and shrimp spoilage during chilled storage.</title>
        <authorList>
            <person name="Yang Z."/>
            <person name="Tao X."/>
            <person name="Gao L."/>
            <person name="Rao S."/>
        </authorList>
    </citation>
    <scope>NUCLEOTIDE SEQUENCE [LARGE SCALE GENOMIC DNA]</scope>
</reference>
<sequence>MNANPIRIARDPNTSLETLMSMVNHEDWMVRIAIAERGINLEQFASDPHELVRQEVQHQMEVSK</sequence>
<keyword evidence="2" id="KW-1185">Reference proteome</keyword>
<organism evidence="1 2">
    <name type="scientific">Pseudomonas phage PspYZU05</name>
    <dbReference type="NCBI Taxonomy" id="1983556"/>
    <lineage>
        <taxon>Viruses</taxon>
        <taxon>Duplodnaviria</taxon>
        <taxon>Heunggongvirae</taxon>
        <taxon>Uroviricota</taxon>
        <taxon>Caudoviricetes</taxon>
        <taxon>Pantevenvirales</taxon>
        <taxon>Straboviridae</taxon>
        <taxon>Jiangsuvirus</taxon>
        <taxon>Jiangsuvirus pspyzu05</taxon>
    </lineage>
</organism>
<dbReference type="InterPro" id="IPR011989">
    <property type="entry name" value="ARM-like"/>
</dbReference>
<evidence type="ECO:0000313" key="2">
    <source>
        <dbReference type="Proteomes" id="UP000247773"/>
    </source>
</evidence>
<dbReference type="EMBL" id="KY971610">
    <property type="protein sequence ID" value="ASD51986.1"/>
    <property type="molecule type" value="Genomic_DNA"/>
</dbReference>